<dbReference type="InterPro" id="IPR011831">
    <property type="entry name" value="ADP-Glc_PPase"/>
</dbReference>
<dbReference type="CDD" id="cd04651">
    <property type="entry name" value="LbH_G1P_AT_C"/>
    <property type="match status" value="1"/>
</dbReference>
<name>A0ABW4YLN3_9BACL</name>
<evidence type="ECO:0000259" key="10">
    <source>
        <dbReference type="Pfam" id="PF00483"/>
    </source>
</evidence>
<dbReference type="InterPro" id="IPR005835">
    <property type="entry name" value="NTP_transferase_dom"/>
</dbReference>
<comment type="catalytic activity">
    <reaction evidence="9">
        <text>alpha-D-glucose 1-phosphate + ATP + H(+) = ADP-alpha-D-glucose + diphosphate</text>
        <dbReference type="Rhea" id="RHEA:12120"/>
        <dbReference type="ChEBI" id="CHEBI:15378"/>
        <dbReference type="ChEBI" id="CHEBI:30616"/>
        <dbReference type="ChEBI" id="CHEBI:33019"/>
        <dbReference type="ChEBI" id="CHEBI:57498"/>
        <dbReference type="ChEBI" id="CHEBI:58601"/>
        <dbReference type="EC" id="2.7.7.27"/>
    </reaction>
</comment>
<evidence type="ECO:0000256" key="5">
    <source>
        <dbReference type="ARBA" id="ARBA00022741"/>
    </source>
</evidence>
<dbReference type="PANTHER" id="PTHR43523">
    <property type="entry name" value="GLUCOSE-1-PHOSPHATE ADENYLYLTRANSFERASE-RELATED"/>
    <property type="match status" value="1"/>
</dbReference>
<evidence type="ECO:0000256" key="1">
    <source>
        <dbReference type="ARBA" id="ARBA00010443"/>
    </source>
</evidence>
<comment type="similarity">
    <text evidence="1 9">Belongs to the bacterial/plant glucose-1-phosphate adenylyltransferase family.</text>
</comment>
<feature type="site" description="Could play a key role in the communication between the regulatory and the substrate sites" evidence="9">
    <location>
        <position position="98"/>
    </location>
</feature>
<keyword evidence="2 9" id="KW-0321">Glycogen metabolism</keyword>
<dbReference type="Pfam" id="PF00483">
    <property type="entry name" value="NTP_transferase"/>
    <property type="match status" value="1"/>
</dbReference>
<evidence type="ECO:0000256" key="6">
    <source>
        <dbReference type="ARBA" id="ARBA00022840"/>
    </source>
</evidence>
<dbReference type="Gene3D" id="3.90.550.10">
    <property type="entry name" value="Spore Coat Polysaccharide Biosynthesis Protein SpsA, Chain A"/>
    <property type="match status" value="1"/>
</dbReference>
<feature type="binding site" evidence="9">
    <location>
        <begin position="179"/>
        <end position="180"/>
    </location>
    <ligand>
        <name>alpha-D-glucose 1-phosphate</name>
        <dbReference type="ChEBI" id="CHEBI:58601"/>
    </ligand>
</feature>
<feature type="binding site" evidence="9">
    <location>
        <position position="190"/>
    </location>
    <ligand>
        <name>alpha-D-glucose 1-phosphate</name>
        <dbReference type="ChEBI" id="CHEBI:58601"/>
    </ligand>
</feature>
<feature type="domain" description="Glucose-1-phosphate adenylyltransferase/Bifunctional protein GlmU-like C-terminal hexapeptide" evidence="11">
    <location>
        <begin position="288"/>
        <end position="358"/>
    </location>
</feature>
<accession>A0ABW4YLN3</accession>
<feature type="site" description="Could play a key role in the communication between the regulatory and the substrate sites" evidence="9">
    <location>
        <position position="59"/>
    </location>
</feature>
<dbReference type="EC" id="2.7.7.27" evidence="9"/>
<dbReference type="Proteomes" id="UP001597362">
    <property type="component" value="Unassembled WGS sequence"/>
</dbReference>
<dbReference type="InterPro" id="IPR005836">
    <property type="entry name" value="ADP_Glu_pyroP_CS"/>
</dbReference>
<dbReference type="HAMAP" id="MF_00624">
    <property type="entry name" value="GlgC"/>
    <property type="match status" value="1"/>
</dbReference>
<comment type="subunit">
    <text evidence="9">Homotetramer.</text>
</comment>
<dbReference type="SUPFAM" id="SSF53448">
    <property type="entry name" value="Nucleotide-diphospho-sugar transferases"/>
    <property type="match status" value="1"/>
</dbReference>
<sequence>MKKECVTMILAGGVGKRLGALTKNVAKPAVPFGSRYRIIDFTLSNCLNSHMHTVGVLTQYAPLELHKHIGVGKPWDLDRHEDGLTILSPFTENNGGNWYSGTADAITTNIHFIDRYDPEYVLILSGDHIYHMDYNKLLRYHKEKKADVTISVLEVPWQDTSRFGILNTTERLRIYDFEEKPTNASSNLASMGIYIFNWKLLKSYLQQDALSSTSHHDFGHDIIPAMLADNRHLYAYEFAGYWKDVGTIQSYWEAHMDLLEEDLSLLFNNKDWRTYSHDSNFAPQLISSTAKVAHSLINNGCIIDGQVKQSVLFENVHVDIGSVMQQSILLPGVHVGRNVVLERVIVQENVKIPDYTTIVARPGEEPIVVSNEYLQQIIENEDKVG</sequence>
<comment type="function">
    <text evidence="9">Involved in the biosynthesis of ADP-glucose, a building block required for the elongation reactions to produce glycogen. Catalyzes the reaction between ATP and alpha-D-glucose 1-phosphate (G1P) to produce pyrophosphate and ADP-Glc.</text>
</comment>
<dbReference type="GO" id="GO:0008878">
    <property type="term" value="F:glucose-1-phosphate adenylyltransferase activity"/>
    <property type="evidence" value="ECO:0007669"/>
    <property type="project" value="UniProtKB-EC"/>
</dbReference>
<protein>
    <recommendedName>
        <fullName evidence="9">Glucose-1-phosphate adenylyltransferase</fullName>
        <ecNumber evidence="9">2.7.7.27</ecNumber>
    </recommendedName>
    <alternativeName>
        <fullName evidence="9">ADP-glucose pyrophosphorylase</fullName>
        <shortName evidence="9">ADPGlc PPase</shortName>
    </alternativeName>
    <alternativeName>
        <fullName evidence="9">ADP-glucose synthase</fullName>
    </alternativeName>
</protein>
<dbReference type="PANTHER" id="PTHR43523:SF2">
    <property type="entry name" value="GLUCOSE-1-PHOSPHATE ADENYLYLTRANSFERASE"/>
    <property type="match status" value="1"/>
</dbReference>
<evidence type="ECO:0000256" key="9">
    <source>
        <dbReference type="HAMAP-Rule" id="MF_00624"/>
    </source>
</evidence>
<dbReference type="SUPFAM" id="SSF51161">
    <property type="entry name" value="Trimeric LpxA-like enzymes"/>
    <property type="match status" value="1"/>
</dbReference>
<dbReference type="InterPro" id="IPR029044">
    <property type="entry name" value="Nucleotide-diphossugar_trans"/>
</dbReference>
<comment type="pathway">
    <text evidence="9">Glycan biosynthesis; glycogen biosynthesis.</text>
</comment>
<evidence type="ECO:0000256" key="3">
    <source>
        <dbReference type="ARBA" id="ARBA00022679"/>
    </source>
</evidence>
<keyword evidence="3 9" id="KW-0808">Transferase</keyword>
<reference evidence="13" key="1">
    <citation type="journal article" date="2019" name="Int. J. Syst. Evol. Microbiol.">
        <title>The Global Catalogue of Microorganisms (GCM) 10K type strain sequencing project: providing services to taxonomists for standard genome sequencing and annotation.</title>
        <authorList>
            <consortium name="The Broad Institute Genomics Platform"/>
            <consortium name="The Broad Institute Genome Sequencing Center for Infectious Disease"/>
            <person name="Wu L."/>
            <person name="Ma J."/>
        </authorList>
    </citation>
    <scope>NUCLEOTIDE SEQUENCE [LARGE SCALE GENOMIC DNA]</scope>
    <source>
        <strain evidence="13">GH52</strain>
    </source>
</reference>
<dbReference type="PROSITE" id="PS00808">
    <property type="entry name" value="ADP_GLC_PYROPHOSPH_1"/>
    <property type="match status" value="1"/>
</dbReference>
<feature type="binding site" evidence="9">
    <location>
        <position position="99"/>
    </location>
    <ligand>
        <name>alpha-D-glucose 1-phosphate</name>
        <dbReference type="ChEBI" id="CHEBI:58601"/>
    </ligand>
</feature>
<dbReference type="EMBL" id="JBHUHO010000031">
    <property type="protein sequence ID" value="MFD2116645.1"/>
    <property type="molecule type" value="Genomic_DNA"/>
</dbReference>
<keyword evidence="5 9" id="KW-0547">Nucleotide-binding</keyword>
<evidence type="ECO:0000313" key="13">
    <source>
        <dbReference type="Proteomes" id="UP001597362"/>
    </source>
</evidence>
<dbReference type="PROSITE" id="PS00809">
    <property type="entry name" value="ADP_GLC_PYROPHOSPH_2"/>
    <property type="match status" value="1"/>
</dbReference>
<dbReference type="PROSITE" id="PS00810">
    <property type="entry name" value="ADP_GLC_PYROPHOSPH_3"/>
    <property type="match status" value="1"/>
</dbReference>
<evidence type="ECO:0000313" key="12">
    <source>
        <dbReference type="EMBL" id="MFD2116645.1"/>
    </source>
</evidence>
<dbReference type="NCBIfam" id="NF003670">
    <property type="entry name" value="PRK05293.1"/>
    <property type="match status" value="1"/>
</dbReference>
<dbReference type="Gene3D" id="2.160.10.10">
    <property type="entry name" value="Hexapeptide repeat proteins"/>
    <property type="match status" value="1"/>
</dbReference>
<comment type="caution">
    <text evidence="12">The sequence shown here is derived from an EMBL/GenBank/DDBJ whole genome shotgun (WGS) entry which is preliminary data.</text>
</comment>
<evidence type="ECO:0000256" key="7">
    <source>
        <dbReference type="ARBA" id="ARBA00023056"/>
    </source>
</evidence>
<dbReference type="NCBIfam" id="TIGR02091">
    <property type="entry name" value="glgC"/>
    <property type="match status" value="1"/>
</dbReference>
<keyword evidence="6 9" id="KW-0067">ATP-binding</keyword>
<dbReference type="InterPro" id="IPR011004">
    <property type="entry name" value="Trimer_LpxA-like_sf"/>
</dbReference>
<feature type="domain" description="Nucleotidyl transferase" evidence="10">
    <location>
        <begin position="7"/>
        <end position="260"/>
    </location>
</feature>
<keyword evidence="7 9" id="KW-0320">Glycogen biosynthesis</keyword>
<keyword evidence="4 9" id="KW-0548">Nucleotidyltransferase</keyword>
<feature type="binding site" evidence="9">
    <location>
        <position position="164"/>
    </location>
    <ligand>
        <name>alpha-D-glucose 1-phosphate</name>
        <dbReference type="ChEBI" id="CHEBI:58601"/>
    </ligand>
</feature>
<dbReference type="InterPro" id="IPR056818">
    <property type="entry name" value="GlmU/GlgC-like_hexapep"/>
</dbReference>
<keyword evidence="13" id="KW-1185">Reference proteome</keyword>
<gene>
    <name evidence="9" type="primary">glgC</name>
    <name evidence="12" type="ORF">ACFSJH_13025</name>
</gene>
<dbReference type="CDD" id="cd02508">
    <property type="entry name" value="ADP_Glucose_PP"/>
    <property type="match status" value="1"/>
</dbReference>
<organism evidence="12 13">
    <name type="scientific">Paenibacillus yanchengensis</name>
    <dbReference type="NCBI Taxonomy" id="2035833"/>
    <lineage>
        <taxon>Bacteria</taxon>
        <taxon>Bacillati</taxon>
        <taxon>Bacillota</taxon>
        <taxon>Bacilli</taxon>
        <taxon>Bacillales</taxon>
        <taxon>Paenibacillaceae</taxon>
        <taxon>Paenibacillus</taxon>
    </lineage>
</organism>
<evidence type="ECO:0000256" key="8">
    <source>
        <dbReference type="ARBA" id="ARBA00023277"/>
    </source>
</evidence>
<evidence type="ECO:0000259" key="11">
    <source>
        <dbReference type="Pfam" id="PF24894"/>
    </source>
</evidence>
<evidence type="ECO:0000256" key="4">
    <source>
        <dbReference type="ARBA" id="ARBA00022695"/>
    </source>
</evidence>
<dbReference type="Pfam" id="PF24894">
    <property type="entry name" value="Hexapep_GlmU"/>
    <property type="match status" value="1"/>
</dbReference>
<evidence type="ECO:0000256" key="2">
    <source>
        <dbReference type="ARBA" id="ARBA00022600"/>
    </source>
</evidence>
<keyword evidence="8 9" id="KW-0119">Carbohydrate metabolism</keyword>
<dbReference type="RefSeq" id="WP_377773042.1">
    <property type="nucleotide sequence ID" value="NZ_JBHUHO010000031.1"/>
</dbReference>
<proteinExistence type="inferred from homology"/>
<dbReference type="InterPro" id="IPR023049">
    <property type="entry name" value="GlgC_bac"/>
</dbReference>